<evidence type="ECO:0000313" key="1">
    <source>
        <dbReference type="EMBL" id="RHK48222.1"/>
    </source>
</evidence>
<organism evidence="1 2">
    <name type="scientific">Segatella copri</name>
    <dbReference type="NCBI Taxonomy" id="165179"/>
    <lineage>
        <taxon>Bacteria</taxon>
        <taxon>Pseudomonadati</taxon>
        <taxon>Bacteroidota</taxon>
        <taxon>Bacteroidia</taxon>
        <taxon>Bacteroidales</taxon>
        <taxon>Prevotellaceae</taxon>
        <taxon>Segatella</taxon>
    </lineage>
</organism>
<dbReference type="EMBL" id="QRNN01000031">
    <property type="protein sequence ID" value="RHK48222.1"/>
    <property type="molecule type" value="Genomic_DNA"/>
</dbReference>
<name>A0AA92V7F3_9BACT</name>
<proteinExistence type="predicted"/>
<protein>
    <submittedName>
        <fullName evidence="1">Uncharacterized protein</fullName>
    </submittedName>
</protein>
<evidence type="ECO:0000313" key="2">
    <source>
        <dbReference type="Proteomes" id="UP000284562"/>
    </source>
</evidence>
<sequence>MEHVEIFLLLPVYVEAGDQPGYLKRLELLGNKEYHEYIDAINRIKSFFCYESFCGYYDSQNVKAFMIPIDTLQDCYPRISVLLRMAMVNWGSDWHKKKNITESDEVRYFHEAIKGDTLCEMAKRQVKDTDSSFLLMDCNAFSHKSDKREIEFNGKTLIVSTCEMKETDLAKWFSHNRKPERVFHLNPKHGENGKGAYPENKGDEVSLLLCSKDEARELLMKAIGEDEECKSLYYYDENNDKFIEFKCEGGKVYHGFHIKEEQDDSRVPAKVKKKIELLLNKK</sequence>
<gene>
    <name evidence="1" type="ORF">DW064_08760</name>
</gene>
<comment type="caution">
    <text evidence="1">The sequence shown here is derived from an EMBL/GenBank/DDBJ whole genome shotgun (WGS) entry which is preliminary data.</text>
</comment>
<dbReference type="AlphaFoldDB" id="A0AA92V7F3"/>
<accession>A0AA92V7F3</accession>
<dbReference type="Proteomes" id="UP000284562">
    <property type="component" value="Unassembled WGS sequence"/>
</dbReference>
<reference evidence="1 2" key="1">
    <citation type="submission" date="2018-08" db="EMBL/GenBank/DDBJ databases">
        <title>A genome reference for cultivated species of the human gut microbiota.</title>
        <authorList>
            <person name="Zou Y."/>
            <person name="Xue W."/>
            <person name="Luo G."/>
        </authorList>
    </citation>
    <scope>NUCLEOTIDE SEQUENCE [LARGE SCALE GENOMIC DNA]</scope>
    <source>
        <strain evidence="1 2">AF43-2</strain>
    </source>
</reference>